<gene>
    <name evidence="2" type="ORF">EVAR_37781_1</name>
</gene>
<reference evidence="2 3" key="1">
    <citation type="journal article" date="2019" name="Commun. Biol.">
        <title>The bagworm genome reveals a unique fibroin gene that provides high tensile strength.</title>
        <authorList>
            <person name="Kono N."/>
            <person name="Nakamura H."/>
            <person name="Ohtoshi R."/>
            <person name="Tomita M."/>
            <person name="Numata K."/>
            <person name="Arakawa K."/>
        </authorList>
    </citation>
    <scope>NUCLEOTIDE SEQUENCE [LARGE SCALE GENOMIC DNA]</scope>
</reference>
<keyword evidence="3" id="KW-1185">Reference proteome</keyword>
<accession>A0A4C1WMZ9</accession>
<proteinExistence type="predicted"/>
<dbReference type="Proteomes" id="UP000299102">
    <property type="component" value="Unassembled WGS sequence"/>
</dbReference>
<dbReference type="EMBL" id="BGZK01000601">
    <property type="protein sequence ID" value="GBP52393.1"/>
    <property type="molecule type" value="Genomic_DNA"/>
</dbReference>
<comment type="caution">
    <text evidence="2">The sequence shown here is derived from an EMBL/GenBank/DDBJ whole genome shotgun (WGS) entry which is preliminary data.</text>
</comment>
<evidence type="ECO:0000313" key="2">
    <source>
        <dbReference type="EMBL" id="GBP52393.1"/>
    </source>
</evidence>
<dbReference type="AlphaFoldDB" id="A0A4C1WMZ9"/>
<organism evidence="2 3">
    <name type="scientific">Eumeta variegata</name>
    <name type="common">Bagworm moth</name>
    <name type="synonym">Eumeta japonica</name>
    <dbReference type="NCBI Taxonomy" id="151549"/>
    <lineage>
        <taxon>Eukaryota</taxon>
        <taxon>Metazoa</taxon>
        <taxon>Ecdysozoa</taxon>
        <taxon>Arthropoda</taxon>
        <taxon>Hexapoda</taxon>
        <taxon>Insecta</taxon>
        <taxon>Pterygota</taxon>
        <taxon>Neoptera</taxon>
        <taxon>Endopterygota</taxon>
        <taxon>Lepidoptera</taxon>
        <taxon>Glossata</taxon>
        <taxon>Ditrysia</taxon>
        <taxon>Tineoidea</taxon>
        <taxon>Psychidae</taxon>
        <taxon>Oiketicinae</taxon>
        <taxon>Eumeta</taxon>
    </lineage>
</organism>
<evidence type="ECO:0000313" key="3">
    <source>
        <dbReference type="Proteomes" id="UP000299102"/>
    </source>
</evidence>
<name>A0A4C1WMZ9_EUMVA</name>
<evidence type="ECO:0000256" key="1">
    <source>
        <dbReference type="SAM" id="MobiDB-lite"/>
    </source>
</evidence>
<feature type="region of interest" description="Disordered" evidence="1">
    <location>
        <begin position="67"/>
        <end position="87"/>
    </location>
</feature>
<sequence length="109" mass="11878">MYDKSGADVTGVVGPLEEGATLVLICEVRGAETKVDTSIVAKDDKSAKIVVVHDAASERYSVRMIPLKRPRRPAGARPAPPAHVANNKPPSYLPSLVEFIKLYRDYFAK</sequence>
<protein>
    <submittedName>
        <fullName evidence="2">Uncharacterized protein</fullName>
    </submittedName>
</protein>